<dbReference type="GO" id="GO:0047429">
    <property type="term" value="F:nucleoside triphosphate diphosphatase activity"/>
    <property type="evidence" value="ECO:0007669"/>
    <property type="project" value="TreeGrafter"/>
</dbReference>
<dbReference type="Pfam" id="PF03819">
    <property type="entry name" value="MazG"/>
    <property type="match status" value="1"/>
</dbReference>
<dbReference type="FunFam" id="1.10.287.1080:FF:000001">
    <property type="entry name" value="Nucleoside triphosphate pyrophosphohydrolase"/>
    <property type="match status" value="1"/>
</dbReference>
<dbReference type="CDD" id="cd11528">
    <property type="entry name" value="NTP-PPase_MazG_Nterm"/>
    <property type="match status" value="1"/>
</dbReference>
<dbReference type="GO" id="GO:0046047">
    <property type="term" value="P:TTP catabolic process"/>
    <property type="evidence" value="ECO:0007669"/>
    <property type="project" value="TreeGrafter"/>
</dbReference>
<dbReference type="Proteomes" id="UP000017052">
    <property type="component" value="Unassembled WGS sequence"/>
</dbReference>
<dbReference type="GO" id="GO:0046076">
    <property type="term" value="P:dTTP catabolic process"/>
    <property type="evidence" value="ECO:0007669"/>
    <property type="project" value="TreeGrafter"/>
</dbReference>
<evidence type="ECO:0000313" key="3">
    <source>
        <dbReference type="Proteomes" id="UP000017052"/>
    </source>
</evidence>
<keyword evidence="3" id="KW-1185">Reference proteome</keyword>
<reference evidence="2" key="1">
    <citation type="submission" date="2013-08" db="EMBL/GenBank/DDBJ databases">
        <authorList>
            <person name="Durkin A.S."/>
            <person name="Haft D.R."/>
            <person name="McCorrison J."/>
            <person name="Torralba M."/>
            <person name="Gillis M."/>
            <person name="Haft D.H."/>
            <person name="Methe B."/>
            <person name="Sutton G."/>
            <person name="Nelson K.E."/>
        </authorList>
    </citation>
    <scope>NUCLEOTIDE SEQUENCE [LARGE SCALE GENOMIC DNA]</scope>
    <source>
        <strain evidence="2">F0233</strain>
    </source>
</reference>
<evidence type="ECO:0000259" key="1">
    <source>
        <dbReference type="Pfam" id="PF03819"/>
    </source>
</evidence>
<dbReference type="EMBL" id="ACVN02000305">
    <property type="protein sequence ID" value="ERK50400.1"/>
    <property type="molecule type" value="Genomic_DNA"/>
</dbReference>
<dbReference type="InterPro" id="IPR004518">
    <property type="entry name" value="MazG-like_dom"/>
</dbReference>
<dbReference type="Gene3D" id="1.10.287.1080">
    <property type="entry name" value="MazG-like"/>
    <property type="match status" value="1"/>
</dbReference>
<dbReference type="RefSeq" id="WP_021798731.1">
    <property type="nucleotide sequence ID" value="NZ_ACVN02000305.1"/>
</dbReference>
<evidence type="ECO:0000313" key="2">
    <source>
        <dbReference type="EMBL" id="ERK50400.1"/>
    </source>
</evidence>
<dbReference type="PANTHER" id="PTHR30522:SF0">
    <property type="entry name" value="NUCLEOSIDE TRIPHOSPHATE PYROPHOSPHOHYDROLASE"/>
    <property type="match status" value="1"/>
</dbReference>
<dbReference type="GO" id="GO:0006950">
    <property type="term" value="P:response to stress"/>
    <property type="evidence" value="ECO:0007669"/>
    <property type="project" value="UniProtKB-ARBA"/>
</dbReference>
<accession>U2PIL7</accession>
<dbReference type="GO" id="GO:0006203">
    <property type="term" value="P:dGTP catabolic process"/>
    <property type="evidence" value="ECO:0007669"/>
    <property type="project" value="TreeGrafter"/>
</dbReference>
<proteinExistence type="predicted"/>
<dbReference type="InterPro" id="IPR011551">
    <property type="entry name" value="NTP_PyrPHydrolase_MazG"/>
</dbReference>
<dbReference type="OrthoDB" id="9808939at2"/>
<dbReference type="SUPFAM" id="SSF101386">
    <property type="entry name" value="all-alpha NTP pyrophosphatases"/>
    <property type="match status" value="1"/>
</dbReference>
<dbReference type="AlphaFoldDB" id="U2PIL7"/>
<protein>
    <submittedName>
        <fullName evidence="2">MazG nucleotide pyrophosphohydrolase domain protein</fullName>
    </submittedName>
</protein>
<comment type="caution">
    <text evidence="2">The sequence shown here is derived from an EMBL/GenBank/DDBJ whole genome shotgun (WGS) entry which is preliminary data.</text>
</comment>
<dbReference type="PANTHER" id="PTHR30522">
    <property type="entry name" value="NUCLEOSIDE TRIPHOSPHATE PYROPHOSPHOHYDROLASE"/>
    <property type="match status" value="1"/>
</dbReference>
<dbReference type="GO" id="GO:0046061">
    <property type="term" value="P:dATP catabolic process"/>
    <property type="evidence" value="ECO:0007669"/>
    <property type="project" value="TreeGrafter"/>
</dbReference>
<name>U2PIL7_9ACTN</name>
<sequence length="218" mass="23588">MAAGERADRGDTGARGAQLERLVRVVDRLRADCPWDAAQTHRTLVKHLIEESAELVDAIEVGSDDDLREELGDVLMQVVLHARIAEEDGLFTIDDVAAATADKLIARHPHVFAGEGVPEDLDTAWELRKRAVKHRDSCLDGIAGSLPTLARAAKTAQRLDNGGPDGVPFAAEPITSVEAGVRVLRLVQRAQASGVDIDQAVRDATRAWEDEIRAAEEP</sequence>
<organism evidence="2 3">
    <name type="scientific">Propionibacterium acidifaciens F0233</name>
    <dbReference type="NCBI Taxonomy" id="553198"/>
    <lineage>
        <taxon>Bacteria</taxon>
        <taxon>Bacillati</taxon>
        <taxon>Actinomycetota</taxon>
        <taxon>Actinomycetes</taxon>
        <taxon>Propionibacteriales</taxon>
        <taxon>Propionibacteriaceae</taxon>
        <taxon>Propionibacterium</taxon>
    </lineage>
</organism>
<dbReference type="GO" id="GO:0046081">
    <property type="term" value="P:dUTP catabolic process"/>
    <property type="evidence" value="ECO:0007669"/>
    <property type="project" value="TreeGrafter"/>
</dbReference>
<dbReference type="InterPro" id="IPR048015">
    <property type="entry name" value="NTP-PPase_MazG-like_N"/>
</dbReference>
<gene>
    <name evidence="2" type="ORF">HMPREF0682_2066</name>
</gene>
<dbReference type="GO" id="GO:0046052">
    <property type="term" value="P:UTP catabolic process"/>
    <property type="evidence" value="ECO:0007669"/>
    <property type="project" value="TreeGrafter"/>
</dbReference>
<dbReference type="GeneID" id="95359347"/>
<feature type="domain" description="NTP pyrophosphohydrolase MazG-like" evidence="1">
    <location>
        <begin position="39"/>
        <end position="112"/>
    </location>
</feature>